<protein>
    <submittedName>
        <fullName evidence="4">N-acetyltransferase</fullName>
    </submittedName>
</protein>
<keyword evidence="5" id="KW-1185">Reference proteome</keyword>
<dbReference type="Proteomes" id="UP000632154">
    <property type="component" value="Unassembled WGS sequence"/>
</dbReference>
<dbReference type="EMBL" id="BNAL01000031">
    <property type="protein sequence ID" value="GHG08478.1"/>
    <property type="molecule type" value="Genomic_DNA"/>
</dbReference>
<dbReference type="CDD" id="cd04301">
    <property type="entry name" value="NAT_SF"/>
    <property type="match status" value="1"/>
</dbReference>
<dbReference type="SUPFAM" id="SSF55729">
    <property type="entry name" value="Acyl-CoA N-acyltransferases (Nat)"/>
    <property type="match status" value="1"/>
</dbReference>
<gene>
    <name evidence="4" type="ORF">GCM10017783_21360</name>
</gene>
<sequence>MLHIRHATLDDLDTLSELFDEYRVWYAQPSDQAGARDFLRERLLLGESVILLALVNDRPAGFTQLYRSFSSVRMRRLWILNDLFVRDAFRGQRVGLALLDAARDLAVQSGARGVVLETAGDNLAAQRLYDRYGFQRSSGVHYLLTVGEEG</sequence>
<evidence type="ECO:0000256" key="2">
    <source>
        <dbReference type="ARBA" id="ARBA00023315"/>
    </source>
</evidence>
<evidence type="ECO:0000313" key="5">
    <source>
        <dbReference type="Proteomes" id="UP000632154"/>
    </source>
</evidence>
<keyword evidence="1" id="KW-0808">Transferase</keyword>
<organism evidence="4 5">
    <name type="scientific">Deinococcus piscis</name>
    <dbReference type="NCBI Taxonomy" id="394230"/>
    <lineage>
        <taxon>Bacteria</taxon>
        <taxon>Thermotogati</taxon>
        <taxon>Deinococcota</taxon>
        <taxon>Deinococci</taxon>
        <taxon>Deinococcales</taxon>
        <taxon>Deinococcaceae</taxon>
        <taxon>Deinococcus</taxon>
    </lineage>
</organism>
<proteinExistence type="predicted"/>
<dbReference type="PROSITE" id="PS51186">
    <property type="entry name" value="GNAT"/>
    <property type="match status" value="1"/>
</dbReference>
<name>A0ABQ3K8S0_9DEIO</name>
<dbReference type="InterPro" id="IPR050832">
    <property type="entry name" value="Bact_Acetyltransf"/>
</dbReference>
<accession>A0ABQ3K8S0</accession>
<dbReference type="PANTHER" id="PTHR43877">
    <property type="entry name" value="AMINOALKYLPHOSPHONATE N-ACETYLTRANSFERASE-RELATED-RELATED"/>
    <property type="match status" value="1"/>
</dbReference>
<dbReference type="RefSeq" id="WP_229839078.1">
    <property type="nucleotide sequence ID" value="NZ_BNAL01000031.1"/>
</dbReference>
<dbReference type="InterPro" id="IPR016181">
    <property type="entry name" value="Acyl_CoA_acyltransferase"/>
</dbReference>
<dbReference type="Gene3D" id="3.40.630.30">
    <property type="match status" value="1"/>
</dbReference>
<dbReference type="PANTHER" id="PTHR43877:SF2">
    <property type="entry name" value="AMINOALKYLPHOSPHONATE N-ACETYLTRANSFERASE-RELATED"/>
    <property type="match status" value="1"/>
</dbReference>
<evidence type="ECO:0000259" key="3">
    <source>
        <dbReference type="PROSITE" id="PS51186"/>
    </source>
</evidence>
<dbReference type="Pfam" id="PF00583">
    <property type="entry name" value="Acetyltransf_1"/>
    <property type="match status" value="1"/>
</dbReference>
<reference evidence="5" key="1">
    <citation type="journal article" date="2019" name="Int. J. Syst. Evol. Microbiol.">
        <title>The Global Catalogue of Microorganisms (GCM) 10K type strain sequencing project: providing services to taxonomists for standard genome sequencing and annotation.</title>
        <authorList>
            <consortium name="The Broad Institute Genomics Platform"/>
            <consortium name="The Broad Institute Genome Sequencing Center for Infectious Disease"/>
            <person name="Wu L."/>
            <person name="Ma J."/>
        </authorList>
    </citation>
    <scope>NUCLEOTIDE SEQUENCE [LARGE SCALE GENOMIC DNA]</scope>
    <source>
        <strain evidence="5">CGMCC 1.18439</strain>
    </source>
</reference>
<feature type="domain" description="N-acetyltransferase" evidence="3">
    <location>
        <begin position="2"/>
        <end position="150"/>
    </location>
</feature>
<evidence type="ECO:0000313" key="4">
    <source>
        <dbReference type="EMBL" id="GHG08478.1"/>
    </source>
</evidence>
<dbReference type="InterPro" id="IPR000182">
    <property type="entry name" value="GNAT_dom"/>
</dbReference>
<comment type="caution">
    <text evidence="4">The sequence shown here is derived from an EMBL/GenBank/DDBJ whole genome shotgun (WGS) entry which is preliminary data.</text>
</comment>
<keyword evidence="2" id="KW-0012">Acyltransferase</keyword>
<evidence type="ECO:0000256" key="1">
    <source>
        <dbReference type="ARBA" id="ARBA00022679"/>
    </source>
</evidence>